<dbReference type="SMART" id="SM00360">
    <property type="entry name" value="RRM"/>
    <property type="match status" value="4"/>
</dbReference>
<feature type="compositionally biased region" description="Low complexity" evidence="3">
    <location>
        <begin position="927"/>
        <end position="939"/>
    </location>
</feature>
<feature type="compositionally biased region" description="Gly residues" evidence="3">
    <location>
        <begin position="940"/>
        <end position="950"/>
    </location>
</feature>
<dbReference type="OrthoDB" id="442677at2759"/>
<dbReference type="GO" id="GO:0003723">
    <property type="term" value="F:RNA binding"/>
    <property type="evidence" value="ECO:0007669"/>
    <property type="project" value="UniProtKB-UniRule"/>
</dbReference>
<dbReference type="PROSITE" id="PS50102">
    <property type="entry name" value="RRM"/>
    <property type="match status" value="2"/>
</dbReference>
<feature type="compositionally biased region" description="Low complexity" evidence="3">
    <location>
        <begin position="951"/>
        <end position="964"/>
    </location>
</feature>
<evidence type="ECO:0000259" key="4">
    <source>
        <dbReference type="PROSITE" id="PS50102"/>
    </source>
</evidence>
<feature type="compositionally biased region" description="Basic and acidic residues" evidence="3">
    <location>
        <begin position="19"/>
        <end position="28"/>
    </location>
</feature>
<dbReference type="PANTHER" id="PTHR15241:SF304">
    <property type="entry name" value="RRM DOMAIN-CONTAINING PROTEIN"/>
    <property type="match status" value="1"/>
</dbReference>
<feature type="compositionally biased region" description="Polar residues" evidence="3">
    <location>
        <begin position="983"/>
        <end position="995"/>
    </location>
</feature>
<dbReference type="Gene3D" id="3.30.70.330">
    <property type="match status" value="4"/>
</dbReference>
<dbReference type="EMBL" id="CH477312">
    <property type="protein sequence ID" value="EAT43894.1"/>
    <property type="molecule type" value="Genomic_DNA"/>
</dbReference>
<feature type="compositionally biased region" description="Polar residues" evidence="3">
    <location>
        <begin position="765"/>
        <end position="777"/>
    </location>
</feature>
<dbReference type="AlphaFoldDB" id="A0A1S4F8N2"/>
<evidence type="ECO:0000256" key="2">
    <source>
        <dbReference type="PROSITE-ProRule" id="PRU00176"/>
    </source>
</evidence>
<reference evidence="5" key="3">
    <citation type="submission" date="2012-09" db="EMBL/GenBank/DDBJ databases">
        <authorList>
            <consortium name="VectorBase"/>
        </authorList>
    </citation>
    <scope>NUCLEOTIDE SEQUENCE</scope>
    <source>
        <strain evidence="5">Liverpool</strain>
    </source>
</reference>
<feature type="compositionally biased region" description="Low complexity" evidence="3">
    <location>
        <begin position="676"/>
        <end position="758"/>
    </location>
</feature>
<feature type="region of interest" description="Disordered" evidence="3">
    <location>
        <begin position="1"/>
        <end position="28"/>
    </location>
</feature>
<feature type="compositionally biased region" description="Low complexity" evidence="3">
    <location>
        <begin position="818"/>
        <end position="920"/>
    </location>
</feature>
<feature type="compositionally biased region" description="Low complexity" evidence="3">
    <location>
        <begin position="794"/>
        <end position="811"/>
    </location>
</feature>
<evidence type="ECO:0000256" key="1">
    <source>
        <dbReference type="ARBA" id="ARBA00022884"/>
    </source>
</evidence>
<dbReference type="InterPro" id="IPR012677">
    <property type="entry name" value="Nucleotide-bd_a/b_plait_sf"/>
</dbReference>
<reference evidence="5" key="2">
    <citation type="journal article" date="2007" name="Science">
        <title>Genome sequence of Aedes aegypti, a major arbovirus vector.</title>
        <authorList>
            <person name="Nene V."/>
            <person name="Wortman J.R."/>
            <person name="Lawson D."/>
            <person name="Haas B."/>
            <person name="Kodira C."/>
            <person name="Tu Z.J."/>
            <person name="Loftus B."/>
            <person name="Xi Z."/>
            <person name="Megy K."/>
            <person name="Grabherr M."/>
            <person name="Ren Q."/>
            <person name="Zdobnov E.M."/>
            <person name="Lobo N.F."/>
            <person name="Campbell K.S."/>
            <person name="Brown S.E."/>
            <person name="Bonaldo M.F."/>
            <person name="Zhu J."/>
            <person name="Sinkins S.P."/>
            <person name="Hogenkamp D.G."/>
            <person name="Amedeo P."/>
            <person name="Arensburger P."/>
            <person name="Atkinson P.W."/>
            <person name="Bidwell S."/>
            <person name="Biedler J."/>
            <person name="Birney E."/>
            <person name="Bruggner R.V."/>
            <person name="Costas J."/>
            <person name="Coy M.R."/>
            <person name="Crabtree J."/>
            <person name="Crawford M."/>
            <person name="Debruyn B."/>
            <person name="Decaprio D."/>
            <person name="Eiglmeier K."/>
            <person name="Eisenstadt E."/>
            <person name="El-Dorry H."/>
            <person name="Gelbart W.M."/>
            <person name="Gomes S.L."/>
            <person name="Hammond M."/>
            <person name="Hannick L.I."/>
            <person name="Hogan J.R."/>
            <person name="Holmes M.H."/>
            <person name="Jaffe D."/>
            <person name="Johnston J.S."/>
            <person name="Kennedy R.C."/>
            <person name="Koo H."/>
            <person name="Kravitz S."/>
            <person name="Kriventseva E.V."/>
            <person name="Kulp D."/>
            <person name="Labutti K."/>
            <person name="Lee E."/>
            <person name="Li S."/>
            <person name="Lovin D.D."/>
            <person name="Mao C."/>
            <person name="Mauceli E."/>
            <person name="Menck C.F."/>
            <person name="Miller J.R."/>
            <person name="Montgomery P."/>
            <person name="Mori A."/>
            <person name="Nascimento A.L."/>
            <person name="Naveira H.F."/>
            <person name="Nusbaum C."/>
            <person name="O'leary S."/>
            <person name="Orvis J."/>
            <person name="Pertea M."/>
            <person name="Quesneville H."/>
            <person name="Reidenbach K.R."/>
            <person name="Rogers Y.H."/>
            <person name="Roth C.W."/>
            <person name="Schneider J.R."/>
            <person name="Schatz M."/>
            <person name="Shumway M."/>
            <person name="Stanke M."/>
            <person name="Stinson E.O."/>
            <person name="Tubio J.M."/>
            <person name="Vanzee J.P."/>
            <person name="Verjovski-Almeida S."/>
            <person name="Werner D."/>
            <person name="White O."/>
            <person name="Wyder S."/>
            <person name="Zeng Q."/>
            <person name="Zhao Q."/>
            <person name="Zhao Y."/>
            <person name="Hill C.A."/>
            <person name="Raikhel A.S."/>
            <person name="Soares M.B."/>
            <person name="Knudson D.L."/>
            <person name="Lee N.H."/>
            <person name="Galagan J."/>
            <person name="Salzberg S.L."/>
            <person name="Paulsen I.T."/>
            <person name="Dimopoulos G."/>
            <person name="Collins F.H."/>
            <person name="Birren B."/>
            <person name="Fraser-Liggett C.M."/>
            <person name="Severson D.W."/>
        </authorList>
    </citation>
    <scope>NUCLEOTIDE SEQUENCE [LARGE SCALE GENOMIC DNA]</scope>
    <source>
        <strain evidence="5">Liverpool</strain>
    </source>
</reference>
<dbReference type="Proteomes" id="UP000682892">
    <property type="component" value="Unassembled WGS sequence"/>
</dbReference>
<dbReference type="HOGENOM" id="CLU_298637_0_0_1"/>
<evidence type="ECO:0000256" key="3">
    <source>
        <dbReference type="SAM" id="MobiDB-lite"/>
    </source>
</evidence>
<feature type="domain" description="RRM" evidence="4">
    <location>
        <begin position="286"/>
        <end position="384"/>
    </location>
</feature>
<evidence type="ECO:0000313" key="6">
    <source>
        <dbReference type="Proteomes" id="UP000682892"/>
    </source>
</evidence>
<proteinExistence type="predicted"/>
<gene>
    <name evidence="5" type="ORF">AaeL_AAEL004699</name>
</gene>
<feature type="domain" description="RRM" evidence="4">
    <location>
        <begin position="29"/>
        <end position="102"/>
    </location>
</feature>
<dbReference type="SMR" id="A0A1S4F8N2"/>
<dbReference type="InterPro" id="IPR035979">
    <property type="entry name" value="RBD_domain_sf"/>
</dbReference>
<accession>A0A1S4F8N2</accession>
<protein>
    <submittedName>
        <fullName evidence="5">AAEL004699-PA</fullName>
    </submittedName>
</protein>
<sequence>MSETEKKAEQSTGGETETDGPKPDAEHQRKINVANLPWDVTEQQLRDLFSGHEVEKVEIYHYRKYTLALVLFKDKDTAAAALAEKENSMFRDRRLRMHMEFTSIRHIKREVIVTVVEDENMTEEQLWDKVKAAGVEPTSVLIFYPLGYVTLEKECDKAPILEKLKAAGFNAHDLNQRDQNQHLDIWRAAKLFFRNRNRVQLLNIPNKWIEDKEEMKKQCAEGGTITEAVSNNVTQNPQMASNYARIFYETEEQAVKAAKALNGRVVDGKRIHALHLGSALMPNYKTSVYVTSLDKGVTEEQVYDHFKQFGEIEFTNRRNCGDAAIICYKNAASAEKALACTTFPAPTEENKDATKEVVVKKYDGPLVLRPVALKRKLKAGEEEKDQAEKTKEQQSVLGKLKAYHPIFVGNVPLNCPPLELKHYFAQHGPIKFMFSPQILAYRNSAPHPVKTFIIYYMNRPSQQNAVRFFDHKFFGGHRLHVLPLRGTQNMDVKKTIKMTKIPFMSEDALFKKIKPFVGKINRIVKKSRLIAYIELEDSADVEKMMNVETPDHPLPKGKMEQLKTPISARLYNEDDVRVLNGIAKIVAKNPDMLKKNIQPPNKRPRMEFGGPGFNQGPGGFVPNNNMNNPNAIQDLLRLAFMSGKNVGESLASNQSSFGPDPPVANSNNFGDGGFGNRNRNNQGGNQGNFRGQGRMNMNQNQNRGNNANNFGGNTNAGGNNFQASPGNQNRGGQNMNRGNQQNQNRAGGNMNQGNNMNQAGGGNVNRPQQNKPMNMNTGNQNQNRNNQVGGGGNMNRNQNQNNRNNFDNDNSFGGGNNFGNNRNNNFSNDSFGSNDNNFGGNNSGSNNFSNDNNFGGNNRGNNFGGNKRNQNDNFNNSFGSGNNSGGNNRFNNDGNNFNSNFNNRNQNNRFDNDNDNNFTGNKGGNNFGNRQNKPFNQGNNQGGNQGGGMSFGEFNNSNSSNRSGGNFGGNNSGFNSGNAGGNKWNNNSQQSNTGSRLAGSIFSRRF</sequence>
<feature type="region of interest" description="Disordered" evidence="3">
    <location>
        <begin position="649"/>
        <end position="1006"/>
    </location>
</feature>
<name>A0A1S4F8N2_AEDAE</name>
<reference evidence="5" key="1">
    <citation type="submission" date="2005-10" db="EMBL/GenBank/DDBJ databases">
        <authorList>
            <person name="Loftus B.J."/>
            <person name="Nene V.M."/>
            <person name="Hannick L.I."/>
            <person name="Bidwell S."/>
            <person name="Haas B."/>
            <person name="Amedeo P."/>
            <person name="Orvis J."/>
            <person name="Wortman J.R."/>
            <person name="White O.R."/>
            <person name="Salzberg S."/>
            <person name="Shumway M."/>
            <person name="Koo H."/>
            <person name="Zhao Y."/>
            <person name="Holmes M."/>
            <person name="Miller J."/>
            <person name="Schatz M."/>
            <person name="Pop M."/>
            <person name="Pai G."/>
            <person name="Utterback T."/>
            <person name="Rogers Y.-H."/>
            <person name="Kravitz S."/>
            <person name="Fraser C.M."/>
        </authorList>
    </citation>
    <scope>NUCLEOTIDE SEQUENCE</scope>
    <source>
        <strain evidence="5">Liverpool</strain>
    </source>
</reference>
<dbReference type="SUPFAM" id="SSF54928">
    <property type="entry name" value="RNA-binding domain, RBD"/>
    <property type="match status" value="3"/>
</dbReference>
<dbReference type="OMA" id="MNNRNQN"/>
<dbReference type="Pfam" id="PF00076">
    <property type="entry name" value="RRM_1"/>
    <property type="match status" value="3"/>
</dbReference>
<dbReference type="PANTHER" id="PTHR15241">
    <property type="entry name" value="TRANSFORMER-2-RELATED"/>
    <property type="match status" value="1"/>
</dbReference>
<organism evidence="5 6">
    <name type="scientific">Aedes aegypti</name>
    <name type="common">Yellowfever mosquito</name>
    <name type="synonym">Culex aegypti</name>
    <dbReference type="NCBI Taxonomy" id="7159"/>
    <lineage>
        <taxon>Eukaryota</taxon>
        <taxon>Metazoa</taxon>
        <taxon>Ecdysozoa</taxon>
        <taxon>Arthropoda</taxon>
        <taxon>Hexapoda</taxon>
        <taxon>Insecta</taxon>
        <taxon>Pterygota</taxon>
        <taxon>Neoptera</taxon>
        <taxon>Endopterygota</taxon>
        <taxon>Diptera</taxon>
        <taxon>Nematocera</taxon>
        <taxon>Culicoidea</taxon>
        <taxon>Culicidae</taxon>
        <taxon>Culicinae</taxon>
        <taxon>Aedini</taxon>
        <taxon>Aedes</taxon>
        <taxon>Stegomyia</taxon>
    </lineage>
</organism>
<keyword evidence="1 2" id="KW-0694">RNA-binding</keyword>
<dbReference type="CDD" id="cd00590">
    <property type="entry name" value="RRM_SF"/>
    <property type="match status" value="2"/>
</dbReference>
<evidence type="ECO:0000313" key="5">
    <source>
        <dbReference type="EMBL" id="EAT43894.1"/>
    </source>
</evidence>
<dbReference type="InterPro" id="IPR000504">
    <property type="entry name" value="RRM_dom"/>
</dbReference>
<feature type="compositionally biased region" description="Low complexity" evidence="3">
    <location>
        <begin position="778"/>
        <end position="787"/>
    </location>
</feature>